<evidence type="ECO:0000256" key="6">
    <source>
        <dbReference type="SAM" id="Phobius"/>
    </source>
</evidence>
<evidence type="ECO:0000313" key="8">
    <source>
        <dbReference type="Proteomes" id="UP001501207"/>
    </source>
</evidence>
<feature type="transmembrane region" description="Helical" evidence="6">
    <location>
        <begin position="28"/>
        <end position="46"/>
    </location>
</feature>
<protein>
    <submittedName>
        <fullName evidence="7">YqaE/Pmp3 family membrane protein</fullName>
    </submittedName>
</protein>
<comment type="caution">
    <text evidence="7">The sequence shown here is derived from an EMBL/GenBank/DDBJ whole genome shotgun (WGS) entry which is preliminary data.</text>
</comment>
<evidence type="ECO:0000256" key="1">
    <source>
        <dbReference type="ARBA" id="ARBA00004370"/>
    </source>
</evidence>
<keyword evidence="3 6" id="KW-0812">Transmembrane</keyword>
<sequence length="63" mass="7187">MRYFLAILLPPLAVLTTGKVGSFLLNILLTILGWIPGCIHACLIVHEHYENKRTRKLIRAMSR</sequence>
<keyword evidence="8" id="KW-1185">Reference proteome</keyword>
<comment type="similarity">
    <text evidence="2">Belongs to the UPF0057 (PMP3) family.</text>
</comment>
<dbReference type="EMBL" id="BAABFN010000005">
    <property type="protein sequence ID" value="GAA4313433.1"/>
    <property type="molecule type" value="Genomic_DNA"/>
</dbReference>
<dbReference type="Proteomes" id="UP001501207">
    <property type="component" value="Unassembled WGS sequence"/>
</dbReference>
<dbReference type="PANTHER" id="PTHR21659">
    <property type="entry name" value="HYDROPHOBIC PROTEIN RCI2 LOW TEMPERATURE AND SALT RESPONSIVE PROTEIN LTI6 -RELATED"/>
    <property type="match status" value="1"/>
</dbReference>
<gene>
    <name evidence="7" type="ORF">GCM10023143_23700</name>
</gene>
<accession>A0ABP8FY64</accession>
<evidence type="ECO:0000256" key="2">
    <source>
        <dbReference type="ARBA" id="ARBA00009530"/>
    </source>
</evidence>
<evidence type="ECO:0000256" key="5">
    <source>
        <dbReference type="ARBA" id="ARBA00023136"/>
    </source>
</evidence>
<dbReference type="Pfam" id="PF01679">
    <property type="entry name" value="Pmp3"/>
    <property type="match status" value="1"/>
</dbReference>
<organism evidence="7 8">
    <name type="scientific">Compostibacter hankyongensis</name>
    <dbReference type="NCBI Taxonomy" id="1007089"/>
    <lineage>
        <taxon>Bacteria</taxon>
        <taxon>Pseudomonadati</taxon>
        <taxon>Bacteroidota</taxon>
        <taxon>Chitinophagia</taxon>
        <taxon>Chitinophagales</taxon>
        <taxon>Chitinophagaceae</taxon>
        <taxon>Compostibacter</taxon>
    </lineage>
</organism>
<evidence type="ECO:0000256" key="3">
    <source>
        <dbReference type="ARBA" id="ARBA00022692"/>
    </source>
</evidence>
<evidence type="ECO:0000256" key="4">
    <source>
        <dbReference type="ARBA" id="ARBA00022989"/>
    </source>
</evidence>
<name>A0ABP8FY64_9BACT</name>
<proteinExistence type="inferred from homology"/>
<dbReference type="PROSITE" id="PS01309">
    <property type="entry name" value="UPF0057"/>
    <property type="match status" value="1"/>
</dbReference>
<dbReference type="RefSeq" id="WP_425549952.1">
    <property type="nucleotide sequence ID" value="NZ_BAABFN010000005.1"/>
</dbReference>
<evidence type="ECO:0000313" key="7">
    <source>
        <dbReference type="EMBL" id="GAA4313433.1"/>
    </source>
</evidence>
<reference evidence="8" key="1">
    <citation type="journal article" date="2019" name="Int. J. Syst. Evol. Microbiol.">
        <title>The Global Catalogue of Microorganisms (GCM) 10K type strain sequencing project: providing services to taxonomists for standard genome sequencing and annotation.</title>
        <authorList>
            <consortium name="The Broad Institute Genomics Platform"/>
            <consortium name="The Broad Institute Genome Sequencing Center for Infectious Disease"/>
            <person name="Wu L."/>
            <person name="Ma J."/>
        </authorList>
    </citation>
    <scope>NUCLEOTIDE SEQUENCE [LARGE SCALE GENOMIC DNA]</scope>
    <source>
        <strain evidence="8">JCM 17664</strain>
    </source>
</reference>
<keyword evidence="4 6" id="KW-1133">Transmembrane helix</keyword>
<comment type="subcellular location">
    <subcellularLocation>
        <location evidence="1">Membrane</location>
    </subcellularLocation>
</comment>
<dbReference type="PANTHER" id="PTHR21659:SF42">
    <property type="entry name" value="UPF0057 MEMBRANE PROTEIN ZK632.10-RELATED"/>
    <property type="match status" value="1"/>
</dbReference>
<dbReference type="InterPro" id="IPR000612">
    <property type="entry name" value="PMP3"/>
</dbReference>
<keyword evidence="5 6" id="KW-0472">Membrane</keyword>